<evidence type="ECO:0000256" key="1">
    <source>
        <dbReference type="SAM" id="Phobius"/>
    </source>
</evidence>
<keyword evidence="3" id="KW-1185">Reference proteome</keyword>
<evidence type="ECO:0000313" key="2">
    <source>
        <dbReference type="EMBL" id="THV07410.1"/>
    </source>
</evidence>
<name>A0A4S8MVS7_DENBC</name>
<dbReference type="AlphaFoldDB" id="A0A4S8MVS7"/>
<dbReference type="Proteomes" id="UP000297245">
    <property type="component" value="Unassembled WGS sequence"/>
</dbReference>
<accession>A0A4S8MVS7</accession>
<sequence>MYLTFRFDARLSSQGAKSTFSIASMGLQCVFCLIAPQCLYLYPYLYTFSQYLPQPNNFLHLATVILTHCHLYQSKYILYSLPFYRLILPVTYKKPMAFFLARRYPQLQSSTLYSPC</sequence>
<gene>
    <name evidence="2" type="ORF">K435DRAFT_333041</name>
</gene>
<keyword evidence="1" id="KW-0812">Transmembrane</keyword>
<feature type="transmembrane region" description="Helical" evidence="1">
    <location>
        <begin position="20"/>
        <end position="42"/>
    </location>
</feature>
<keyword evidence="1" id="KW-0472">Membrane</keyword>
<protein>
    <submittedName>
        <fullName evidence="2">Uncharacterized protein</fullName>
    </submittedName>
</protein>
<proteinExistence type="predicted"/>
<organism evidence="2 3">
    <name type="scientific">Dendrothele bispora (strain CBS 962.96)</name>
    <dbReference type="NCBI Taxonomy" id="1314807"/>
    <lineage>
        <taxon>Eukaryota</taxon>
        <taxon>Fungi</taxon>
        <taxon>Dikarya</taxon>
        <taxon>Basidiomycota</taxon>
        <taxon>Agaricomycotina</taxon>
        <taxon>Agaricomycetes</taxon>
        <taxon>Agaricomycetidae</taxon>
        <taxon>Agaricales</taxon>
        <taxon>Agaricales incertae sedis</taxon>
        <taxon>Dendrothele</taxon>
    </lineage>
</organism>
<keyword evidence="1" id="KW-1133">Transmembrane helix</keyword>
<dbReference type="EMBL" id="ML179038">
    <property type="protein sequence ID" value="THV07410.1"/>
    <property type="molecule type" value="Genomic_DNA"/>
</dbReference>
<reference evidence="2 3" key="1">
    <citation type="journal article" date="2019" name="Nat. Ecol. Evol.">
        <title>Megaphylogeny resolves global patterns of mushroom evolution.</title>
        <authorList>
            <person name="Varga T."/>
            <person name="Krizsan K."/>
            <person name="Foldi C."/>
            <person name="Dima B."/>
            <person name="Sanchez-Garcia M."/>
            <person name="Sanchez-Ramirez S."/>
            <person name="Szollosi G.J."/>
            <person name="Szarkandi J.G."/>
            <person name="Papp V."/>
            <person name="Albert L."/>
            <person name="Andreopoulos W."/>
            <person name="Angelini C."/>
            <person name="Antonin V."/>
            <person name="Barry K.W."/>
            <person name="Bougher N.L."/>
            <person name="Buchanan P."/>
            <person name="Buyck B."/>
            <person name="Bense V."/>
            <person name="Catcheside P."/>
            <person name="Chovatia M."/>
            <person name="Cooper J."/>
            <person name="Damon W."/>
            <person name="Desjardin D."/>
            <person name="Finy P."/>
            <person name="Geml J."/>
            <person name="Haridas S."/>
            <person name="Hughes K."/>
            <person name="Justo A."/>
            <person name="Karasinski D."/>
            <person name="Kautmanova I."/>
            <person name="Kiss B."/>
            <person name="Kocsube S."/>
            <person name="Kotiranta H."/>
            <person name="LaButti K.M."/>
            <person name="Lechner B.E."/>
            <person name="Liimatainen K."/>
            <person name="Lipzen A."/>
            <person name="Lukacs Z."/>
            <person name="Mihaltcheva S."/>
            <person name="Morgado L.N."/>
            <person name="Niskanen T."/>
            <person name="Noordeloos M.E."/>
            <person name="Ohm R.A."/>
            <person name="Ortiz-Santana B."/>
            <person name="Ovrebo C."/>
            <person name="Racz N."/>
            <person name="Riley R."/>
            <person name="Savchenko A."/>
            <person name="Shiryaev A."/>
            <person name="Soop K."/>
            <person name="Spirin V."/>
            <person name="Szebenyi C."/>
            <person name="Tomsovsky M."/>
            <person name="Tulloss R.E."/>
            <person name="Uehling J."/>
            <person name="Grigoriev I.V."/>
            <person name="Vagvolgyi C."/>
            <person name="Papp T."/>
            <person name="Martin F.M."/>
            <person name="Miettinen O."/>
            <person name="Hibbett D.S."/>
            <person name="Nagy L.G."/>
        </authorList>
    </citation>
    <scope>NUCLEOTIDE SEQUENCE [LARGE SCALE GENOMIC DNA]</scope>
    <source>
        <strain evidence="2 3">CBS 962.96</strain>
    </source>
</reference>
<evidence type="ECO:0000313" key="3">
    <source>
        <dbReference type="Proteomes" id="UP000297245"/>
    </source>
</evidence>